<proteinExistence type="predicted"/>
<organism evidence="1 2">
    <name type="scientific">Haladaptatus pallidirubidus</name>
    <dbReference type="NCBI Taxonomy" id="1008152"/>
    <lineage>
        <taxon>Archaea</taxon>
        <taxon>Methanobacteriati</taxon>
        <taxon>Methanobacteriota</taxon>
        <taxon>Stenosarchaea group</taxon>
        <taxon>Halobacteria</taxon>
        <taxon>Halobacteriales</taxon>
        <taxon>Haladaptataceae</taxon>
        <taxon>Haladaptatus</taxon>
    </lineage>
</organism>
<dbReference type="AlphaFoldDB" id="A0AAV3UQ88"/>
<evidence type="ECO:0000313" key="1">
    <source>
        <dbReference type="EMBL" id="GAA5061968.1"/>
    </source>
</evidence>
<evidence type="ECO:0000313" key="2">
    <source>
        <dbReference type="Proteomes" id="UP001501729"/>
    </source>
</evidence>
<keyword evidence="2" id="KW-1185">Reference proteome</keyword>
<sequence>MTKRSDKLAGVSTAHLHQRFSDETDPKAVKCLSVALESKSGLSPAKIEAKYGEVEQTIYAWLNRLVERDIDTALHDTPYPTSRSATTAEP</sequence>
<reference evidence="1 2" key="1">
    <citation type="journal article" date="2019" name="Int. J. Syst. Evol. Microbiol.">
        <title>The Global Catalogue of Microorganisms (GCM) 10K type strain sequencing project: providing services to taxonomists for standard genome sequencing and annotation.</title>
        <authorList>
            <consortium name="The Broad Institute Genomics Platform"/>
            <consortium name="The Broad Institute Genome Sequencing Center for Infectious Disease"/>
            <person name="Wu L."/>
            <person name="Ma J."/>
        </authorList>
    </citation>
    <scope>NUCLEOTIDE SEQUENCE [LARGE SCALE GENOMIC DNA]</scope>
    <source>
        <strain evidence="1 2">JCM 17504</strain>
    </source>
</reference>
<name>A0AAV3UQ88_9EURY</name>
<gene>
    <name evidence="1" type="ORF">GCM10025751_48630</name>
</gene>
<protein>
    <recommendedName>
        <fullName evidence="3">Transposase</fullName>
    </recommendedName>
</protein>
<dbReference type="RefSeq" id="WP_227777869.1">
    <property type="nucleotide sequence ID" value="NZ_BAABKX010000022.1"/>
</dbReference>
<dbReference type="GeneID" id="68616498"/>
<dbReference type="EMBL" id="BAABKX010000022">
    <property type="protein sequence ID" value="GAA5061968.1"/>
    <property type="molecule type" value="Genomic_DNA"/>
</dbReference>
<accession>A0AAV3UQ88</accession>
<dbReference type="Proteomes" id="UP001501729">
    <property type="component" value="Unassembled WGS sequence"/>
</dbReference>
<evidence type="ECO:0008006" key="3">
    <source>
        <dbReference type="Google" id="ProtNLM"/>
    </source>
</evidence>
<comment type="caution">
    <text evidence="1">The sequence shown here is derived from an EMBL/GenBank/DDBJ whole genome shotgun (WGS) entry which is preliminary data.</text>
</comment>